<evidence type="ECO:0000256" key="6">
    <source>
        <dbReference type="ARBA" id="ARBA00022676"/>
    </source>
</evidence>
<name>A0ABN0PJ10_9GAMM</name>
<evidence type="ECO:0000256" key="7">
    <source>
        <dbReference type="ARBA" id="ARBA00022679"/>
    </source>
</evidence>
<dbReference type="NCBIfam" id="TIGR00078">
    <property type="entry name" value="nadC"/>
    <property type="match status" value="1"/>
</dbReference>
<evidence type="ECO:0000259" key="10">
    <source>
        <dbReference type="Pfam" id="PF01729"/>
    </source>
</evidence>
<evidence type="ECO:0000256" key="9">
    <source>
        <dbReference type="PIRNR" id="PIRNR006250"/>
    </source>
</evidence>
<dbReference type="Proteomes" id="UP000017548">
    <property type="component" value="Unassembled WGS sequence"/>
</dbReference>
<evidence type="ECO:0000256" key="2">
    <source>
        <dbReference type="ARBA" id="ARBA00004893"/>
    </source>
</evidence>
<dbReference type="Pfam" id="PF02749">
    <property type="entry name" value="QRPTase_N"/>
    <property type="match status" value="1"/>
</dbReference>
<dbReference type="PIRSF" id="PIRSF006250">
    <property type="entry name" value="NadC_ModD"/>
    <property type="match status" value="1"/>
</dbReference>
<comment type="caution">
    <text evidence="12">The sequence shown here is derived from an EMBL/GenBank/DDBJ whole genome shotgun (WGS) entry which is preliminary data.</text>
</comment>
<dbReference type="InterPro" id="IPR002638">
    <property type="entry name" value="Quinolinate_PRibosylTrfase_C"/>
</dbReference>
<comment type="similarity">
    <text evidence="3 9">Belongs to the NadC/ModD family.</text>
</comment>
<proteinExistence type="inferred from homology"/>
<dbReference type="SUPFAM" id="SSF51690">
    <property type="entry name" value="Nicotinate/Quinolinate PRTase C-terminal domain-like"/>
    <property type="match status" value="1"/>
</dbReference>
<dbReference type="InterPro" id="IPR004393">
    <property type="entry name" value="NadC"/>
</dbReference>
<dbReference type="EMBL" id="AXZL01000076">
    <property type="protein sequence ID" value="ESE39890.1"/>
    <property type="molecule type" value="Genomic_DNA"/>
</dbReference>
<accession>A0ABN0PJ10</accession>
<dbReference type="EC" id="2.4.2.19" evidence="4"/>
<dbReference type="SUPFAM" id="SSF54675">
    <property type="entry name" value="Nicotinate/Quinolinate PRTase N-terminal domain-like"/>
    <property type="match status" value="1"/>
</dbReference>
<evidence type="ECO:0000256" key="4">
    <source>
        <dbReference type="ARBA" id="ARBA00011944"/>
    </source>
</evidence>
<evidence type="ECO:0000256" key="5">
    <source>
        <dbReference type="ARBA" id="ARBA00022642"/>
    </source>
</evidence>
<sequence length="313" mass="33932">MQASNFKQAICGMQECKDPIMLENDIRHAVKTALNEDLGGTEINEHSKAIAYGDITAQLIPADKYAEATLITREEGVFCGKAWAEQVFNQLGGEVALHWHVDDGDLVLPNQVLCELSGPARTLLTGERTAMNFIQTLSGVATLTKHYVDKLAGTHTRLLDTRKTIPGLRTAQKYAVTCGGGKNHRIGLFDAFLIKENHIMACGGIRQAVGAARSLHPNKPVEVEVESLEELALALDSGTDIIMLDNFDITMMVEAVELNNQYKAKGSGAKLEVSGNVTLDTLAEFAKTGVDYISVGALTKHVRALDLSMRLKG</sequence>
<dbReference type="InterPro" id="IPR036068">
    <property type="entry name" value="Nicotinate_pribotase-like_C"/>
</dbReference>
<dbReference type="Gene3D" id="3.20.20.70">
    <property type="entry name" value="Aldolase class I"/>
    <property type="match status" value="1"/>
</dbReference>
<keyword evidence="6 9" id="KW-0328">Glycosyltransferase</keyword>
<feature type="domain" description="Quinolinate phosphoribosyl transferase C-terminal" evidence="10">
    <location>
        <begin position="140"/>
        <end position="310"/>
    </location>
</feature>
<evidence type="ECO:0000256" key="3">
    <source>
        <dbReference type="ARBA" id="ARBA00009400"/>
    </source>
</evidence>
<evidence type="ECO:0000256" key="8">
    <source>
        <dbReference type="ARBA" id="ARBA00033102"/>
    </source>
</evidence>
<dbReference type="InterPro" id="IPR013785">
    <property type="entry name" value="Aldolase_TIM"/>
</dbReference>
<evidence type="ECO:0000313" key="12">
    <source>
        <dbReference type="EMBL" id="ESE39890.1"/>
    </source>
</evidence>
<dbReference type="InterPro" id="IPR027277">
    <property type="entry name" value="NadC/ModD"/>
</dbReference>
<evidence type="ECO:0000313" key="13">
    <source>
        <dbReference type="Proteomes" id="UP000017548"/>
    </source>
</evidence>
<evidence type="ECO:0000256" key="1">
    <source>
        <dbReference type="ARBA" id="ARBA00003237"/>
    </source>
</evidence>
<dbReference type="Pfam" id="PF01729">
    <property type="entry name" value="QRPTase_C"/>
    <property type="match status" value="1"/>
</dbReference>
<comment type="function">
    <text evidence="1">Involved in the catabolism of quinolinic acid (QA).</text>
</comment>
<gene>
    <name evidence="12" type="ORF">SHD_4099</name>
</gene>
<protein>
    <recommendedName>
        <fullName evidence="4">nicotinate-nucleotide diphosphorylase (carboxylating)</fullName>
        <ecNumber evidence="4">2.4.2.19</ecNumber>
    </recommendedName>
    <alternativeName>
        <fullName evidence="8">Quinolinate phosphoribosyltransferase [decarboxylating]</fullName>
    </alternativeName>
</protein>
<feature type="domain" description="Quinolinate phosphoribosyl transferase N-terminal" evidence="11">
    <location>
        <begin position="54"/>
        <end position="138"/>
    </location>
</feature>
<keyword evidence="7 9" id="KW-0808">Transferase</keyword>
<dbReference type="InterPro" id="IPR037128">
    <property type="entry name" value="Quinolinate_PRibosylTase_N_sf"/>
</dbReference>
<dbReference type="CDD" id="cd01572">
    <property type="entry name" value="QPRTase"/>
    <property type="match status" value="1"/>
</dbReference>
<keyword evidence="13" id="KW-1185">Reference proteome</keyword>
<keyword evidence="5" id="KW-0662">Pyridine nucleotide biosynthesis</keyword>
<dbReference type="PANTHER" id="PTHR32179:SF3">
    <property type="entry name" value="NICOTINATE-NUCLEOTIDE PYROPHOSPHORYLASE [CARBOXYLATING]"/>
    <property type="match status" value="1"/>
</dbReference>
<dbReference type="InterPro" id="IPR022412">
    <property type="entry name" value="Quinolinate_PRibosylTrfase_N"/>
</dbReference>
<comment type="pathway">
    <text evidence="2">Cofactor biosynthesis; NAD(+) biosynthesis; nicotinate D-ribonucleotide from quinolinate: step 1/1.</text>
</comment>
<dbReference type="Gene3D" id="3.90.1170.20">
    <property type="entry name" value="Quinolinate phosphoribosyl transferase, N-terminal domain"/>
    <property type="match status" value="1"/>
</dbReference>
<organism evidence="12 13">
    <name type="scientific">Shewanella decolorationis S12</name>
    <dbReference type="NCBI Taxonomy" id="1353536"/>
    <lineage>
        <taxon>Bacteria</taxon>
        <taxon>Pseudomonadati</taxon>
        <taxon>Pseudomonadota</taxon>
        <taxon>Gammaproteobacteria</taxon>
        <taxon>Alteromonadales</taxon>
        <taxon>Shewanellaceae</taxon>
        <taxon>Shewanella</taxon>
    </lineage>
</organism>
<evidence type="ECO:0000259" key="11">
    <source>
        <dbReference type="Pfam" id="PF02749"/>
    </source>
</evidence>
<reference evidence="12 13" key="1">
    <citation type="journal article" date="2013" name="Genome Announc.">
        <title>Draft Genome Sequence of Shewanella decolorationis S12, a Dye-Degrading Bacterium Isolated from a Wastewater Treatment Plant.</title>
        <authorList>
            <person name="Xu M."/>
            <person name="Fang Y."/>
            <person name="Liu J."/>
            <person name="Chen X."/>
            <person name="Sun G."/>
            <person name="Guo J."/>
            <person name="Hua Z."/>
            <person name="Tu Q."/>
            <person name="Wu L."/>
            <person name="Zhou J."/>
            <person name="Liu X."/>
        </authorList>
    </citation>
    <scope>NUCLEOTIDE SEQUENCE [LARGE SCALE GENOMIC DNA]</scope>
    <source>
        <strain evidence="12 13">S12</strain>
    </source>
</reference>
<dbReference type="PANTHER" id="PTHR32179">
    <property type="entry name" value="NICOTINATE-NUCLEOTIDE PYROPHOSPHORYLASE [CARBOXYLATING]"/>
    <property type="match status" value="1"/>
</dbReference>